<dbReference type="EMBL" id="FNDS01000019">
    <property type="protein sequence ID" value="SDI74440.1"/>
    <property type="molecule type" value="Genomic_DNA"/>
</dbReference>
<proteinExistence type="predicted"/>
<reference evidence="3" key="1">
    <citation type="submission" date="2016-10" db="EMBL/GenBank/DDBJ databases">
        <authorList>
            <person name="Varghese N."/>
            <person name="Submissions S."/>
        </authorList>
    </citation>
    <scope>NUCLEOTIDE SEQUENCE [LARGE SCALE GENOMIC DNA]</scope>
    <source>
        <strain evidence="3">CCM 7469</strain>
    </source>
</reference>
<dbReference type="Proteomes" id="UP000199636">
    <property type="component" value="Unassembled WGS sequence"/>
</dbReference>
<accession>A0A1G8N4F2</accession>
<evidence type="ECO:0000313" key="3">
    <source>
        <dbReference type="Proteomes" id="UP000199636"/>
    </source>
</evidence>
<evidence type="ECO:0000256" key="1">
    <source>
        <dbReference type="SAM" id="MobiDB-lite"/>
    </source>
</evidence>
<gene>
    <name evidence="2" type="ORF">SAMN05216272_11914</name>
</gene>
<feature type="region of interest" description="Disordered" evidence="1">
    <location>
        <begin position="1"/>
        <end position="40"/>
    </location>
</feature>
<keyword evidence="3" id="KW-1185">Reference proteome</keyword>
<evidence type="ECO:0000313" key="2">
    <source>
        <dbReference type="EMBL" id="SDI74440.1"/>
    </source>
</evidence>
<sequence>MNARHTPIGRLTTQRLAASHAEPANDAQRHSPHVSQEALS</sequence>
<dbReference type="AlphaFoldDB" id="A0A1G8N4F2"/>
<name>A0A1G8N4F2_9PSED</name>
<protein>
    <submittedName>
        <fullName evidence="2">Uncharacterized protein</fullName>
    </submittedName>
</protein>
<organism evidence="2 3">
    <name type="scientific">Pseudomonas panipatensis</name>
    <dbReference type="NCBI Taxonomy" id="428992"/>
    <lineage>
        <taxon>Bacteria</taxon>
        <taxon>Pseudomonadati</taxon>
        <taxon>Pseudomonadota</taxon>
        <taxon>Gammaproteobacteria</taxon>
        <taxon>Pseudomonadales</taxon>
        <taxon>Pseudomonadaceae</taxon>
        <taxon>Pseudomonas</taxon>
    </lineage>
</organism>